<keyword evidence="1" id="KW-0812">Transmembrane</keyword>
<keyword evidence="3" id="KW-1185">Reference proteome</keyword>
<dbReference type="Proteomes" id="UP000663637">
    <property type="component" value="Chromosome"/>
</dbReference>
<name>A0ABX7KAW6_9SPHN</name>
<proteinExistence type="predicted"/>
<gene>
    <name evidence="2" type="ORF">IDJ81_02270</name>
</gene>
<evidence type="ECO:0000313" key="2">
    <source>
        <dbReference type="EMBL" id="QSB45013.1"/>
    </source>
</evidence>
<reference evidence="2 3" key="1">
    <citation type="submission" date="2020-09" db="EMBL/GenBank/DDBJ databases">
        <title>Complete genome sequence of altererythrobacter flavus SS-21NJ, isolated from Dongying oil sludge in Shandong province.</title>
        <authorList>
            <person name="Sun S."/>
            <person name="Zhang Z."/>
        </authorList>
    </citation>
    <scope>NUCLEOTIDE SEQUENCE [LARGE SCALE GENOMIC DNA]</scope>
    <source>
        <strain evidence="2 3">SS-21NJ</strain>
    </source>
</reference>
<organism evidence="2 3">
    <name type="scientific">Tsuneonella flava</name>
    <dbReference type="NCBI Taxonomy" id="2055955"/>
    <lineage>
        <taxon>Bacteria</taxon>
        <taxon>Pseudomonadati</taxon>
        <taxon>Pseudomonadota</taxon>
        <taxon>Alphaproteobacteria</taxon>
        <taxon>Sphingomonadales</taxon>
        <taxon>Erythrobacteraceae</taxon>
        <taxon>Tsuneonella</taxon>
    </lineage>
</organism>
<evidence type="ECO:0000313" key="3">
    <source>
        <dbReference type="Proteomes" id="UP000663637"/>
    </source>
</evidence>
<feature type="transmembrane region" description="Helical" evidence="1">
    <location>
        <begin position="24"/>
        <end position="42"/>
    </location>
</feature>
<sequence>MGDSRLATPKTRSRKANAGPRRGILIWFAVIAVAGLALWAAFGNAALGYARAGSAYSARVVCSCVYIAGRSLDDCAKDKIAGMELIGLSQDTEAKSVTARFPLLASDTATFRKGYGCVLRKWDH</sequence>
<keyword evidence="1" id="KW-1133">Transmembrane helix</keyword>
<dbReference type="EMBL" id="CP061510">
    <property type="protein sequence ID" value="QSB45013.1"/>
    <property type="molecule type" value="Genomic_DNA"/>
</dbReference>
<accession>A0ABX7KAW6</accession>
<keyword evidence="1" id="KW-0472">Membrane</keyword>
<protein>
    <submittedName>
        <fullName evidence="2">Uncharacterized protein</fullName>
    </submittedName>
</protein>
<evidence type="ECO:0000256" key="1">
    <source>
        <dbReference type="SAM" id="Phobius"/>
    </source>
</evidence>